<dbReference type="AlphaFoldDB" id="A0A917CQY6"/>
<dbReference type="InterPro" id="IPR027471">
    <property type="entry name" value="YbeD-like_sf"/>
</dbReference>
<dbReference type="PANTHER" id="PTHR38036:SF1">
    <property type="entry name" value="UPF0250 PROTEIN YBED"/>
    <property type="match status" value="1"/>
</dbReference>
<proteinExistence type="inferred from homology"/>
<dbReference type="GO" id="GO:0005829">
    <property type="term" value="C:cytosol"/>
    <property type="evidence" value="ECO:0007669"/>
    <property type="project" value="TreeGrafter"/>
</dbReference>
<comment type="similarity">
    <text evidence="1 2">Belongs to the UPF0250 family.</text>
</comment>
<dbReference type="InterPro" id="IPR007454">
    <property type="entry name" value="UPF0250_YbeD-like"/>
</dbReference>
<dbReference type="RefSeq" id="WP_188365072.1">
    <property type="nucleotide sequence ID" value="NZ_BAABJF010000002.1"/>
</dbReference>
<name>A0A917CQY6_9GAMM</name>
<dbReference type="SUPFAM" id="SSF117991">
    <property type="entry name" value="YbeD/HP0495-like"/>
    <property type="match status" value="1"/>
</dbReference>
<dbReference type="Gene3D" id="3.30.70.260">
    <property type="match status" value="1"/>
</dbReference>
<reference evidence="3" key="2">
    <citation type="submission" date="2020-09" db="EMBL/GenBank/DDBJ databases">
        <authorList>
            <person name="Sun Q."/>
            <person name="Zhou Y."/>
        </authorList>
    </citation>
    <scope>NUCLEOTIDE SEQUENCE</scope>
    <source>
        <strain evidence="3">CGMCC 1.12181</strain>
    </source>
</reference>
<dbReference type="PANTHER" id="PTHR38036">
    <property type="entry name" value="UPF0250 PROTEIN YBED"/>
    <property type="match status" value="1"/>
</dbReference>
<evidence type="ECO:0000313" key="4">
    <source>
        <dbReference type="Proteomes" id="UP000605253"/>
    </source>
</evidence>
<evidence type="ECO:0000256" key="1">
    <source>
        <dbReference type="ARBA" id="ARBA00008460"/>
    </source>
</evidence>
<keyword evidence="4" id="KW-1185">Reference proteome</keyword>
<reference evidence="3" key="1">
    <citation type="journal article" date="2014" name="Int. J. Syst. Evol. Microbiol.">
        <title>Complete genome sequence of Corynebacterium casei LMG S-19264T (=DSM 44701T), isolated from a smear-ripened cheese.</title>
        <authorList>
            <consortium name="US DOE Joint Genome Institute (JGI-PGF)"/>
            <person name="Walter F."/>
            <person name="Albersmeier A."/>
            <person name="Kalinowski J."/>
            <person name="Ruckert C."/>
        </authorList>
    </citation>
    <scope>NUCLEOTIDE SEQUENCE</scope>
    <source>
        <strain evidence="3">CGMCC 1.12181</strain>
    </source>
</reference>
<dbReference type="EMBL" id="BMEO01000005">
    <property type="protein sequence ID" value="GGF94490.1"/>
    <property type="molecule type" value="Genomic_DNA"/>
</dbReference>
<protein>
    <recommendedName>
        <fullName evidence="2">UPF0250 protein GCM10011365_14750</fullName>
    </recommendedName>
</protein>
<evidence type="ECO:0000256" key="2">
    <source>
        <dbReference type="HAMAP-Rule" id="MF_00659"/>
    </source>
</evidence>
<evidence type="ECO:0000313" key="3">
    <source>
        <dbReference type="EMBL" id="GGF94490.1"/>
    </source>
</evidence>
<dbReference type="Pfam" id="PF04359">
    <property type="entry name" value="DUF493"/>
    <property type="match status" value="1"/>
</dbReference>
<gene>
    <name evidence="3" type="ORF">GCM10011365_14750</name>
</gene>
<dbReference type="Proteomes" id="UP000605253">
    <property type="component" value="Unassembled WGS sequence"/>
</dbReference>
<dbReference type="HAMAP" id="MF_00659">
    <property type="entry name" value="UPF0250"/>
    <property type="match status" value="1"/>
</dbReference>
<accession>A0A917CQY6</accession>
<organism evidence="3 4">
    <name type="scientific">Marinicella pacifica</name>
    <dbReference type="NCBI Taxonomy" id="1171543"/>
    <lineage>
        <taxon>Bacteria</taxon>
        <taxon>Pseudomonadati</taxon>
        <taxon>Pseudomonadota</taxon>
        <taxon>Gammaproteobacteria</taxon>
        <taxon>Lysobacterales</taxon>
        <taxon>Marinicellaceae</taxon>
        <taxon>Marinicella</taxon>
    </lineage>
</organism>
<sequence>MSKQTNDHQSQAEGLTFPCEYPVKAMGANKDDFHDEIYQCIKAHAPEVSKEGVQIKTSKNGKYLSVTVLVYAQSRDHLIAIYQDLRALDSVVWTL</sequence>
<comment type="caution">
    <text evidence="3">The sequence shown here is derived from an EMBL/GenBank/DDBJ whole genome shotgun (WGS) entry which is preliminary data.</text>
</comment>